<dbReference type="InterPro" id="IPR050418">
    <property type="entry name" value="D-iso_2-hydroxyacid_DH_PdxB"/>
</dbReference>
<keyword evidence="3" id="KW-0520">NAD</keyword>
<dbReference type="eggNOG" id="COG1052">
    <property type="taxonomic scope" value="Bacteria"/>
</dbReference>
<dbReference type="RefSeq" id="WP_035014470.1">
    <property type="nucleotide sequence ID" value="NZ_ARZY01000015.1"/>
</dbReference>
<dbReference type="InterPro" id="IPR029753">
    <property type="entry name" value="D-isomer_DH_CS"/>
</dbReference>
<proteinExistence type="inferred from homology"/>
<evidence type="ECO:0000256" key="4">
    <source>
        <dbReference type="RuleBase" id="RU003719"/>
    </source>
</evidence>
<organism evidence="7 8">
    <name type="scientific">Catenovulum agarivorans DS-2</name>
    <dbReference type="NCBI Taxonomy" id="1328313"/>
    <lineage>
        <taxon>Bacteria</taxon>
        <taxon>Pseudomonadati</taxon>
        <taxon>Pseudomonadota</taxon>
        <taxon>Gammaproteobacteria</taxon>
        <taxon>Alteromonadales</taxon>
        <taxon>Alteromonadaceae</taxon>
        <taxon>Catenovulum</taxon>
    </lineage>
</organism>
<sequence length="320" mass="35177">MSFTKIVFADADSVGDVNFASLQQQGQLQLINKQDFDTNPSHYVDDAHILITNKVVVDEQLLKQAKQLKLICVAATGYNNIDLQACNQYGITVTNVKDYSTLAVAQHTFALLLSWLNKPSQYHQLSTNGSWAYSQHFCLLDLPIADLAGKTLGIIGYGNIGQSVHKIAEAFGMQVLVAERKGQSVREGRHTLEQVISQADIISLHCPLTANNSKLVDQQFLCQMKDSAILVNTARGGLIDESALLNALQQKHIQAALLDGLTTEPPAQDDPLLNANLDNLLVSPHVAWASINSRQKLVDEIALNIQSFTQNKPRNQILNE</sequence>
<dbReference type="SUPFAM" id="SSF52283">
    <property type="entry name" value="Formate/glycerate dehydrogenase catalytic domain-like"/>
    <property type="match status" value="1"/>
</dbReference>
<comment type="caution">
    <text evidence="7">The sequence shown here is derived from an EMBL/GenBank/DDBJ whole genome shotgun (WGS) entry which is preliminary data.</text>
</comment>
<protein>
    <submittedName>
        <fullName evidence="7">Glycerate dehydrogenase</fullName>
        <ecNumber evidence="7">1.1.1.29</ecNumber>
    </submittedName>
</protein>
<dbReference type="PROSITE" id="PS00670">
    <property type="entry name" value="D_2_HYDROXYACID_DH_2"/>
    <property type="match status" value="1"/>
</dbReference>
<dbReference type="PANTHER" id="PTHR43761">
    <property type="entry name" value="D-ISOMER SPECIFIC 2-HYDROXYACID DEHYDROGENASE FAMILY PROTEIN (AFU_ORTHOLOGUE AFUA_1G13630)"/>
    <property type="match status" value="1"/>
</dbReference>
<dbReference type="InterPro" id="IPR036291">
    <property type="entry name" value="NAD(P)-bd_dom_sf"/>
</dbReference>
<feature type="domain" description="D-isomer specific 2-hydroxyacid dehydrogenase catalytic" evidence="5">
    <location>
        <begin position="17"/>
        <end position="317"/>
    </location>
</feature>
<dbReference type="OrthoDB" id="9805416at2"/>
<dbReference type="EC" id="1.1.1.29" evidence="7"/>
<dbReference type="Proteomes" id="UP000019276">
    <property type="component" value="Unassembled WGS sequence"/>
</dbReference>
<dbReference type="SUPFAM" id="SSF51735">
    <property type="entry name" value="NAD(P)-binding Rossmann-fold domains"/>
    <property type="match status" value="1"/>
</dbReference>
<dbReference type="GO" id="GO:0051287">
    <property type="term" value="F:NAD binding"/>
    <property type="evidence" value="ECO:0007669"/>
    <property type="project" value="InterPro"/>
</dbReference>
<dbReference type="AlphaFoldDB" id="W7QDX5"/>
<accession>W7QDX5</accession>
<keyword evidence="8" id="KW-1185">Reference proteome</keyword>
<dbReference type="PANTHER" id="PTHR43761:SF1">
    <property type="entry name" value="D-ISOMER SPECIFIC 2-HYDROXYACID DEHYDROGENASE CATALYTIC DOMAIN-CONTAINING PROTEIN-RELATED"/>
    <property type="match status" value="1"/>
</dbReference>
<name>W7QDX5_9ALTE</name>
<evidence type="ECO:0000259" key="5">
    <source>
        <dbReference type="Pfam" id="PF00389"/>
    </source>
</evidence>
<comment type="similarity">
    <text evidence="1 4">Belongs to the D-isomer specific 2-hydroxyacid dehydrogenase family.</text>
</comment>
<dbReference type="Gene3D" id="3.40.50.720">
    <property type="entry name" value="NAD(P)-binding Rossmann-like Domain"/>
    <property type="match status" value="2"/>
</dbReference>
<evidence type="ECO:0000313" key="7">
    <source>
        <dbReference type="EMBL" id="EWH10126.1"/>
    </source>
</evidence>
<dbReference type="STRING" id="1328313.DS2_09277"/>
<dbReference type="InterPro" id="IPR006139">
    <property type="entry name" value="D-isomer_2_OHA_DH_cat_dom"/>
</dbReference>
<dbReference type="PROSITE" id="PS00671">
    <property type="entry name" value="D_2_HYDROXYACID_DH_3"/>
    <property type="match status" value="1"/>
</dbReference>
<evidence type="ECO:0000256" key="2">
    <source>
        <dbReference type="ARBA" id="ARBA00023002"/>
    </source>
</evidence>
<evidence type="ECO:0000256" key="1">
    <source>
        <dbReference type="ARBA" id="ARBA00005854"/>
    </source>
</evidence>
<feature type="domain" description="D-isomer specific 2-hydroxyacid dehydrogenase NAD-binding" evidence="6">
    <location>
        <begin position="109"/>
        <end position="287"/>
    </location>
</feature>
<reference evidence="7 8" key="1">
    <citation type="journal article" date="2014" name="Genome Announc.">
        <title>Draft Genome Sequence of the Agar-Degrading Bacterium Catenovulum sp. Strain DS-2, Isolated from Intestines of Haliotis diversicolor.</title>
        <authorList>
            <person name="Shan D."/>
            <person name="Li X."/>
            <person name="Gu Z."/>
            <person name="Wei G."/>
            <person name="Gao Z."/>
            <person name="Shao Z."/>
        </authorList>
    </citation>
    <scope>NUCLEOTIDE SEQUENCE [LARGE SCALE GENOMIC DNA]</scope>
    <source>
        <strain evidence="7 8">DS-2</strain>
    </source>
</reference>
<evidence type="ECO:0000259" key="6">
    <source>
        <dbReference type="Pfam" id="PF02826"/>
    </source>
</evidence>
<gene>
    <name evidence="7" type="ORF">DS2_09277</name>
</gene>
<evidence type="ECO:0000256" key="3">
    <source>
        <dbReference type="ARBA" id="ARBA00023027"/>
    </source>
</evidence>
<dbReference type="PATRIC" id="fig|1328313.3.peg.1895"/>
<dbReference type="Pfam" id="PF00389">
    <property type="entry name" value="2-Hacid_dh"/>
    <property type="match status" value="1"/>
</dbReference>
<dbReference type="InterPro" id="IPR006140">
    <property type="entry name" value="D-isomer_DH_NAD-bd"/>
</dbReference>
<dbReference type="Pfam" id="PF02826">
    <property type="entry name" value="2-Hacid_dh_C"/>
    <property type="match status" value="1"/>
</dbReference>
<dbReference type="GO" id="GO:0008465">
    <property type="term" value="F:hydroxypyruvate reductase (NADH) activity"/>
    <property type="evidence" value="ECO:0007669"/>
    <property type="project" value="UniProtKB-EC"/>
</dbReference>
<dbReference type="EMBL" id="ARZY01000015">
    <property type="protein sequence ID" value="EWH10126.1"/>
    <property type="molecule type" value="Genomic_DNA"/>
</dbReference>
<evidence type="ECO:0000313" key="8">
    <source>
        <dbReference type="Proteomes" id="UP000019276"/>
    </source>
</evidence>
<keyword evidence="2 4" id="KW-0560">Oxidoreductase</keyword>